<protein>
    <submittedName>
        <fullName evidence="1">Uncharacterized protein</fullName>
    </submittedName>
</protein>
<gene>
    <name evidence="1" type="ORF">SK803_12435</name>
</gene>
<dbReference type="EMBL" id="JAXAVW010000009">
    <property type="protein sequence ID" value="MDX8031028.1"/>
    <property type="molecule type" value="Genomic_DNA"/>
</dbReference>
<name>A0ABU4SZ94_9PSEU</name>
<proteinExistence type="predicted"/>
<reference evidence="1 2" key="1">
    <citation type="submission" date="2023-11" db="EMBL/GenBank/DDBJ databases">
        <title>Lentzea sokolovensis, sp. nov., Lentzea kristufkii, sp. nov., and Lentzea miocenensis, sp. nov., rare actinobacteria from Sokolov Coal Basin, Miocene lacustrine sediment, Czech Republic.</title>
        <authorList>
            <person name="Lara A."/>
            <person name="Kotroba L."/>
            <person name="Nouioui I."/>
            <person name="Neumann-Schaal M."/>
            <person name="Mast Y."/>
            <person name="Chronakova A."/>
        </authorList>
    </citation>
    <scope>NUCLEOTIDE SEQUENCE [LARGE SCALE GENOMIC DNA]</scope>
    <source>
        <strain evidence="1 2">BCCO 10_0856</strain>
    </source>
</reference>
<keyword evidence="2" id="KW-1185">Reference proteome</keyword>
<organism evidence="1 2">
    <name type="scientific">Lentzea miocenica</name>
    <dbReference type="NCBI Taxonomy" id="3095431"/>
    <lineage>
        <taxon>Bacteria</taxon>
        <taxon>Bacillati</taxon>
        <taxon>Actinomycetota</taxon>
        <taxon>Actinomycetes</taxon>
        <taxon>Pseudonocardiales</taxon>
        <taxon>Pseudonocardiaceae</taxon>
        <taxon>Lentzea</taxon>
    </lineage>
</organism>
<evidence type="ECO:0000313" key="1">
    <source>
        <dbReference type="EMBL" id="MDX8031028.1"/>
    </source>
</evidence>
<accession>A0ABU4SZ94</accession>
<dbReference type="Proteomes" id="UP001285521">
    <property type="component" value="Unassembled WGS sequence"/>
</dbReference>
<comment type="caution">
    <text evidence="1">The sequence shown here is derived from an EMBL/GenBank/DDBJ whole genome shotgun (WGS) entry which is preliminary data.</text>
</comment>
<reference evidence="1 2" key="2">
    <citation type="submission" date="2023-11" db="EMBL/GenBank/DDBJ databases">
        <authorList>
            <person name="Lara A.C."/>
            <person name="Chronakova A."/>
        </authorList>
    </citation>
    <scope>NUCLEOTIDE SEQUENCE [LARGE SCALE GENOMIC DNA]</scope>
    <source>
        <strain evidence="1 2">BCCO 10_0856</strain>
    </source>
</reference>
<sequence>MDEMDLMKKLRDVPSPRTDAYDSARAALHTAMAEPVSTVVRPKRWLSWPKVSVAAVGAAAVAAAVVMGTTGTSTPTGDPIIAAPQVVDSALVKLASDVKAAGTLSGDSSLVITTKTAPDGSPYLVYTVYTDKGQVFHGDSAKTLQAAAAKGDDAATQYDANVMAAARLAATGDVEKAKIAMVNASPNGLGLGLSPAEQEKAWAQNYEVTAKMLREIGKQVPDFKPRPTGKELEDVINNRLWSHTTYALFIGAANADIRAGVLKLVATIQDVTIGKAQVDDQSALTLTAGPSLQGGESTHVVTINADTGLPIRSEVFPVKDGKPSAARYKSSRVNLADVVAGKI</sequence>
<dbReference type="RefSeq" id="WP_319966094.1">
    <property type="nucleotide sequence ID" value="NZ_JAXAVW010000009.1"/>
</dbReference>
<evidence type="ECO:0000313" key="2">
    <source>
        <dbReference type="Proteomes" id="UP001285521"/>
    </source>
</evidence>